<feature type="region of interest" description="Disordered" evidence="1">
    <location>
        <begin position="1"/>
        <end position="23"/>
    </location>
</feature>
<dbReference type="Proteomes" id="UP000812966">
    <property type="component" value="Unassembled WGS sequence"/>
</dbReference>
<evidence type="ECO:0000256" key="1">
    <source>
        <dbReference type="SAM" id="MobiDB-lite"/>
    </source>
</evidence>
<reference evidence="2" key="1">
    <citation type="submission" date="2020-04" db="EMBL/GenBank/DDBJ databases">
        <title>Analysis of mating type loci in Filobasidium floriforme.</title>
        <authorList>
            <person name="Nowrousian M."/>
        </authorList>
    </citation>
    <scope>NUCLEOTIDE SEQUENCE</scope>
    <source>
        <strain evidence="2">CBS 6242</strain>
    </source>
</reference>
<feature type="compositionally biased region" description="Polar residues" evidence="1">
    <location>
        <begin position="476"/>
        <end position="485"/>
    </location>
</feature>
<dbReference type="GO" id="GO:0000444">
    <property type="term" value="C:MIS12/MIND type complex"/>
    <property type="evidence" value="ECO:0007669"/>
    <property type="project" value="InterPro"/>
</dbReference>
<feature type="region of interest" description="Disordered" evidence="1">
    <location>
        <begin position="36"/>
        <end position="195"/>
    </location>
</feature>
<feature type="region of interest" description="Disordered" evidence="1">
    <location>
        <begin position="564"/>
        <end position="703"/>
    </location>
</feature>
<feature type="compositionally biased region" description="Polar residues" evidence="1">
    <location>
        <begin position="152"/>
        <end position="161"/>
    </location>
</feature>
<dbReference type="GO" id="GO:0007059">
    <property type="term" value="P:chromosome segregation"/>
    <property type="evidence" value="ECO:0007669"/>
    <property type="project" value="InterPro"/>
</dbReference>
<feature type="compositionally biased region" description="Polar residues" evidence="1">
    <location>
        <begin position="1"/>
        <end position="21"/>
    </location>
</feature>
<dbReference type="PANTHER" id="PTHR14778">
    <property type="entry name" value="KINETOCHORE-ASSOCIATED PROTEIN DSN1 HOMOLOG"/>
    <property type="match status" value="1"/>
</dbReference>
<dbReference type="Pfam" id="PF08202">
    <property type="entry name" value="MIS13"/>
    <property type="match status" value="1"/>
</dbReference>
<proteinExistence type="predicted"/>
<name>A0A8K0JWW1_9TREE</name>
<feature type="compositionally biased region" description="Basic and acidic residues" evidence="1">
    <location>
        <begin position="284"/>
        <end position="305"/>
    </location>
</feature>
<feature type="region of interest" description="Disordered" evidence="1">
    <location>
        <begin position="279"/>
        <end position="326"/>
    </location>
</feature>
<feature type="compositionally biased region" description="Polar residues" evidence="1">
    <location>
        <begin position="172"/>
        <end position="183"/>
    </location>
</feature>
<dbReference type="GO" id="GO:0051301">
    <property type="term" value="P:cell division"/>
    <property type="evidence" value="ECO:0007669"/>
    <property type="project" value="InterPro"/>
</dbReference>
<feature type="region of interest" description="Disordered" evidence="1">
    <location>
        <begin position="220"/>
        <end position="257"/>
    </location>
</feature>
<accession>A0A8K0JWW1</accession>
<dbReference type="PANTHER" id="PTHR14778:SF2">
    <property type="entry name" value="KINETOCHORE-ASSOCIATED PROTEIN DSN1 HOMOLOG"/>
    <property type="match status" value="1"/>
</dbReference>
<sequence>MAIPTRRTSARLSGGSVNDDQGTPLAVELLGNITRKKRNSANGTILGNDAAVSEKQDANDGTRKRQRTADKPVGTRKTKTTMPFKPVPVSSLETAEEEIISNGRPPAPPQSTRRIARQRPSASRMDESPPSPPAVPITSTTTSQPRRGAASSAVQSDVTKTNKGKLAVKPANGNTVASASAEQSDSEGLGAKGSIETEVAAQRKEWEDEADRIRSTVGHSTGLVFNPSEELEPTGARPISPPRAAPNASHFQTPRASRRTKIITIDTVEPIALSETPMQRKNIALRERASSRRGSRMSDAHKDDATSSEPHAGVNPEEYHSHISQTLTQPVRARYLLMWCLKRAMADETEPPKKRGKEGKSSKKETDRSSKPQPSVEMTAEGDEMVALIMQDIFRAQTKGELEANIFASTVTPEDNASIVKLSPNPRNVKNRQTEVLFNRDIARDKAEEAQWVSIFGRVNEHRHQVLQEQKDLVTKQAQPESQGTDDIPSFTGREPGIERLHTWAEMAQEVLSGGDDIEAMPLDDVEYHVDVLHQASHAALQYSATAKRFLDGIFASLAQDVRNRDQSGARTTLDSHGADREVGAPPSIAGFLKSTQAESSSHTSSGLDILKSLSANDDPSKGAEMMRLLDSLPPVPPSVRRPANPGSTRAGSNPTSSASGSMTPRRPGSGVGITPRKIGRLGSSTPRRERAVSRGPSPSSAT</sequence>
<dbReference type="InterPro" id="IPR013218">
    <property type="entry name" value="Dsn1/Mis13"/>
</dbReference>
<evidence type="ECO:0000313" key="2">
    <source>
        <dbReference type="EMBL" id="KAG7580054.1"/>
    </source>
</evidence>
<comment type="caution">
    <text evidence="2">The sequence shown here is derived from an EMBL/GenBank/DDBJ whole genome shotgun (WGS) entry which is preliminary data.</text>
</comment>
<feature type="compositionally biased region" description="Low complexity" evidence="1">
    <location>
        <begin position="595"/>
        <end position="606"/>
    </location>
</feature>
<evidence type="ECO:0000313" key="3">
    <source>
        <dbReference type="Proteomes" id="UP000812966"/>
    </source>
</evidence>
<dbReference type="AlphaFoldDB" id="A0A8K0JWW1"/>
<feature type="compositionally biased region" description="Polar residues" evidence="1">
    <location>
        <begin position="646"/>
        <end position="663"/>
    </location>
</feature>
<gene>
    <name evidence="2" type="ORF">FFLO_00025</name>
</gene>
<feature type="region of interest" description="Disordered" evidence="1">
    <location>
        <begin position="348"/>
        <end position="379"/>
    </location>
</feature>
<protein>
    <submittedName>
        <fullName evidence="2">Uncharacterized protein</fullName>
    </submittedName>
</protein>
<dbReference type="EMBL" id="JABELV010000001">
    <property type="protein sequence ID" value="KAG7580054.1"/>
    <property type="molecule type" value="Genomic_DNA"/>
</dbReference>
<feature type="compositionally biased region" description="Basic and acidic residues" evidence="1">
    <location>
        <begin position="348"/>
        <end position="370"/>
    </location>
</feature>
<keyword evidence="3" id="KW-1185">Reference proteome</keyword>
<organism evidence="2 3">
    <name type="scientific">Filobasidium floriforme</name>
    <dbReference type="NCBI Taxonomy" id="5210"/>
    <lineage>
        <taxon>Eukaryota</taxon>
        <taxon>Fungi</taxon>
        <taxon>Dikarya</taxon>
        <taxon>Basidiomycota</taxon>
        <taxon>Agaricomycotina</taxon>
        <taxon>Tremellomycetes</taxon>
        <taxon>Filobasidiales</taxon>
        <taxon>Filobasidiaceae</taxon>
        <taxon>Filobasidium</taxon>
    </lineage>
</organism>
<feature type="compositionally biased region" description="Basic and acidic residues" evidence="1">
    <location>
        <begin position="52"/>
        <end position="70"/>
    </location>
</feature>
<feature type="region of interest" description="Disordered" evidence="1">
    <location>
        <begin position="473"/>
        <end position="493"/>
    </location>
</feature>